<keyword evidence="1" id="KW-0732">Signal</keyword>
<evidence type="ECO:0000256" key="1">
    <source>
        <dbReference type="SAM" id="SignalP"/>
    </source>
</evidence>
<feature type="signal peptide" evidence="1">
    <location>
        <begin position="1"/>
        <end position="24"/>
    </location>
</feature>
<dbReference type="RefSeq" id="WP_386360735.1">
    <property type="nucleotide sequence ID" value="NZ_JBHRXZ010000003.1"/>
</dbReference>
<feature type="chain" id="PRO_5045966401" evidence="1">
    <location>
        <begin position="25"/>
        <end position="144"/>
    </location>
</feature>
<name>A0ABV7T197_9GAMM</name>
<proteinExistence type="predicted"/>
<keyword evidence="2" id="KW-0449">Lipoprotein</keyword>
<keyword evidence="3" id="KW-1185">Reference proteome</keyword>
<accession>A0ABV7T197</accession>
<comment type="caution">
    <text evidence="2">The sequence shown here is derived from an EMBL/GenBank/DDBJ whole genome shotgun (WGS) entry which is preliminary data.</text>
</comment>
<evidence type="ECO:0000313" key="2">
    <source>
        <dbReference type="EMBL" id="MFC3606574.1"/>
    </source>
</evidence>
<reference evidence="3" key="1">
    <citation type="journal article" date="2019" name="Int. J. Syst. Evol. Microbiol.">
        <title>The Global Catalogue of Microorganisms (GCM) 10K type strain sequencing project: providing services to taxonomists for standard genome sequencing and annotation.</title>
        <authorList>
            <consortium name="The Broad Institute Genomics Platform"/>
            <consortium name="The Broad Institute Genome Sequencing Center for Infectious Disease"/>
            <person name="Wu L."/>
            <person name="Ma J."/>
        </authorList>
    </citation>
    <scope>NUCLEOTIDE SEQUENCE [LARGE SCALE GENOMIC DNA]</scope>
    <source>
        <strain evidence="3">KCTC 42447</strain>
    </source>
</reference>
<dbReference type="PROSITE" id="PS51257">
    <property type="entry name" value="PROKAR_LIPOPROTEIN"/>
    <property type="match status" value="1"/>
</dbReference>
<sequence>MPLRFALFPALLILLAGCTTPTDEAITAAPATVTGPVGQDPQAASLNAISGSLLGVPAGAEVELALLQVGQGRRPERLLANLRLQGDGDELPFLLQFNPDSFAADRPVELRGRVTQRGQLILQLPPRSLASSASQSIGQLRVQP</sequence>
<organism evidence="2 3">
    <name type="scientific">Stutzerimonas tarimensis</name>
    <dbReference type="NCBI Taxonomy" id="1507735"/>
    <lineage>
        <taxon>Bacteria</taxon>
        <taxon>Pseudomonadati</taxon>
        <taxon>Pseudomonadota</taxon>
        <taxon>Gammaproteobacteria</taxon>
        <taxon>Pseudomonadales</taxon>
        <taxon>Pseudomonadaceae</taxon>
        <taxon>Stutzerimonas</taxon>
    </lineage>
</organism>
<evidence type="ECO:0000313" key="3">
    <source>
        <dbReference type="Proteomes" id="UP001595630"/>
    </source>
</evidence>
<dbReference type="EMBL" id="JBHRXZ010000003">
    <property type="protein sequence ID" value="MFC3606574.1"/>
    <property type="molecule type" value="Genomic_DNA"/>
</dbReference>
<gene>
    <name evidence="2" type="ORF">ACFOMF_02070</name>
</gene>
<protein>
    <submittedName>
        <fullName evidence="2">YbaY family lipoprotein</fullName>
    </submittedName>
</protein>
<dbReference type="Proteomes" id="UP001595630">
    <property type="component" value="Unassembled WGS sequence"/>
</dbReference>